<dbReference type="CDD" id="cd03062">
    <property type="entry name" value="TRX_Fd_Sucrase"/>
    <property type="match status" value="1"/>
</dbReference>
<dbReference type="PANTHER" id="PTHR31902:SF10">
    <property type="entry name" value="SUCRASE_FERREDOXIN-LIKE FAMILY PROTEIN"/>
    <property type="match status" value="1"/>
</dbReference>
<keyword evidence="1" id="KW-0812">Transmembrane</keyword>
<organism evidence="2 3">
    <name type="scientific">Morella rubra</name>
    <name type="common">Chinese bayberry</name>
    <dbReference type="NCBI Taxonomy" id="262757"/>
    <lineage>
        <taxon>Eukaryota</taxon>
        <taxon>Viridiplantae</taxon>
        <taxon>Streptophyta</taxon>
        <taxon>Embryophyta</taxon>
        <taxon>Tracheophyta</taxon>
        <taxon>Spermatophyta</taxon>
        <taxon>Magnoliopsida</taxon>
        <taxon>eudicotyledons</taxon>
        <taxon>Gunneridae</taxon>
        <taxon>Pentapetalae</taxon>
        <taxon>rosids</taxon>
        <taxon>fabids</taxon>
        <taxon>Fagales</taxon>
        <taxon>Myricaceae</taxon>
        <taxon>Morella</taxon>
    </lineage>
</organism>
<evidence type="ECO:0000313" key="2">
    <source>
        <dbReference type="EMBL" id="KAB1209114.1"/>
    </source>
</evidence>
<dbReference type="InterPro" id="IPR009737">
    <property type="entry name" value="Aim32/Apd1-like"/>
</dbReference>
<dbReference type="OrthoDB" id="10253744at2759"/>
<proteinExistence type="predicted"/>
<gene>
    <name evidence="2" type="ORF">CJ030_MR6G015540</name>
</gene>
<comment type="caution">
    <text evidence="2">The sequence shown here is derived from an EMBL/GenBank/DDBJ whole genome shotgun (WGS) entry which is preliminary data.</text>
</comment>
<dbReference type="PANTHER" id="PTHR31902">
    <property type="entry name" value="ACTIN PATCHES DISTAL PROTEIN 1"/>
    <property type="match status" value="1"/>
</dbReference>
<dbReference type="Proteomes" id="UP000516437">
    <property type="component" value="Chromosome 6"/>
</dbReference>
<accession>A0A6A1V8H8</accession>
<dbReference type="FunFam" id="3.40.30.10:FF:000213">
    <property type="entry name" value="APD1p protein"/>
    <property type="match status" value="1"/>
</dbReference>
<feature type="transmembrane region" description="Helical" evidence="1">
    <location>
        <begin position="299"/>
        <end position="319"/>
    </location>
</feature>
<evidence type="ECO:0000313" key="3">
    <source>
        <dbReference type="Proteomes" id="UP000516437"/>
    </source>
</evidence>
<dbReference type="SUPFAM" id="SSF52833">
    <property type="entry name" value="Thioredoxin-like"/>
    <property type="match status" value="1"/>
</dbReference>
<reference evidence="2 3" key="1">
    <citation type="journal article" date="2019" name="Plant Biotechnol. J.">
        <title>The red bayberry genome and genetic basis of sex determination.</title>
        <authorList>
            <person name="Jia H.M."/>
            <person name="Jia H.J."/>
            <person name="Cai Q.L."/>
            <person name="Wang Y."/>
            <person name="Zhao H.B."/>
            <person name="Yang W.F."/>
            <person name="Wang G.Y."/>
            <person name="Li Y.H."/>
            <person name="Zhan D.L."/>
            <person name="Shen Y.T."/>
            <person name="Niu Q.F."/>
            <person name="Chang L."/>
            <person name="Qiu J."/>
            <person name="Zhao L."/>
            <person name="Xie H.B."/>
            <person name="Fu W.Y."/>
            <person name="Jin J."/>
            <person name="Li X.W."/>
            <person name="Jiao Y."/>
            <person name="Zhou C.C."/>
            <person name="Tu T."/>
            <person name="Chai C.Y."/>
            <person name="Gao J.L."/>
            <person name="Fan L.J."/>
            <person name="van de Weg E."/>
            <person name="Wang J.Y."/>
            <person name="Gao Z.S."/>
        </authorList>
    </citation>
    <scope>NUCLEOTIDE SEQUENCE [LARGE SCALE GENOMIC DNA]</scope>
    <source>
        <tissue evidence="2">Leaves</tissue>
    </source>
</reference>
<keyword evidence="1" id="KW-0472">Membrane</keyword>
<keyword evidence="3" id="KW-1185">Reference proteome</keyword>
<protein>
    <submittedName>
        <fullName evidence="2">Altered inheritance of mitochondria protein 32</fullName>
    </submittedName>
</protein>
<dbReference type="InterPro" id="IPR036249">
    <property type="entry name" value="Thioredoxin-like_sf"/>
</dbReference>
<evidence type="ECO:0000256" key="1">
    <source>
        <dbReference type="SAM" id="Phobius"/>
    </source>
</evidence>
<dbReference type="EMBL" id="RXIC02000024">
    <property type="protein sequence ID" value="KAB1209114.1"/>
    <property type="molecule type" value="Genomic_DNA"/>
</dbReference>
<dbReference type="Gene3D" id="3.40.30.10">
    <property type="entry name" value="Glutaredoxin"/>
    <property type="match status" value="1"/>
</dbReference>
<name>A0A6A1V8H8_9ROSI</name>
<dbReference type="Pfam" id="PF06999">
    <property type="entry name" value="Suc_Fer-like"/>
    <property type="match status" value="1"/>
</dbReference>
<keyword evidence="1" id="KW-1133">Transmembrane helix</keyword>
<dbReference type="AlphaFoldDB" id="A0A6A1V8H8"/>
<sequence>MASDNLSTLPNHNEDDEKYGFQRPEMYKETLAGTVGAYDRHTNLTVCEGREGTDFSNGDVLIFPDMIKYRGLKDSEVDIFVEDVLVNCKSWASGLGEVLSGSHVFVCSHGSRDRRCGVCGPVLIEKLNEEIELRGLKDQVFVSPCSHVGGHKYAGNVIIYSPGPDGKIMGHWYGYVTPDDVPALLDQHIGKGEIIEHLWRGQMGAAAEEGGKVNDQKLPNGDVKKIKKKKREESNTESNKDNVAGCCQGVNGFTCCKDGRLEQNSVSEEKNLKETVAAHEKKGLGKLSCWMGSWEQSEVLTAVAVIGAVATVAVAYSVYRRSS</sequence>